<protein>
    <submittedName>
        <fullName evidence="3">WD repeat-containing protein 73 isoform X1</fullName>
    </submittedName>
</protein>
<dbReference type="RefSeq" id="XP_028985326.1">
    <property type="nucleotide sequence ID" value="XM_029129493.3"/>
</dbReference>
<evidence type="ECO:0000313" key="2">
    <source>
        <dbReference type="Proteomes" id="UP000515150"/>
    </source>
</evidence>
<dbReference type="GO" id="GO:0031122">
    <property type="term" value="P:cytoplasmic microtubule organization"/>
    <property type="evidence" value="ECO:0007669"/>
    <property type="project" value="TreeGrafter"/>
</dbReference>
<gene>
    <name evidence="3" type="primary">wdr73</name>
</gene>
<dbReference type="InParanoid" id="A0A6P7KSB4"/>
<dbReference type="OrthoDB" id="9822052at2759"/>
<dbReference type="SMART" id="SM00320">
    <property type="entry name" value="WD40"/>
    <property type="match status" value="3"/>
</dbReference>
<organism evidence="2 3">
    <name type="scientific">Betta splendens</name>
    <name type="common">Siamese fighting fish</name>
    <dbReference type="NCBI Taxonomy" id="158456"/>
    <lineage>
        <taxon>Eukaryota</taxon>
        <taxon>Metazoa</taxon>
        <taxon>Chordata</taxon>
        <taxon>Craniata</taxon>
        <taxon>Vertebrata</taxon>
        <taxon>Euteleostomi</taxon>
        <taxon>Actinopterygii</taxon>
        <taxon>Neopterygii</taxon>
        <taxon>Teleostei</taxon>
        <taxon>Neoteleostei</taxon>
        <taxon>Acanthomorphata</taxon>
        <taxon>Anabantaria</taxon>
        <taxon>Anabantiformes</taxon>
        <taxon>Anabantoidei</taxon>
        <taxon>Osphronemidae</taxon>
        <taxon>Betta</taxon>
    </lineage>
</organism>
<dbReference type="InterPro" id="IPR042795">
    <property type="entry name" value="Wdr73"/>
</dbReference>
<dbReference type="GO" id="GO:0000922">
    <property type="term" value="C:spindle pole"/>
    <property type="evidence" value="ECO:0007669"/>
    <property type="project" value="TreeGrafter"/>
</dbReference>
<dbReference type="PANTHER" id="PTHR46947:SF1">
    <property type="entry name" value="WD REPEAT-CONTAINING PROTEIN 73"/>
    <property type="match status" value="1"/>
</dbReference>
<proteinExistence type="predicted"/>
<dbReference type="KEGG" id="bspl:114843195"/>
<dbReference type="Gene3D" id="2.130.10.10">
    <property type="entry name" value="YVTN repeat-like/Quinoprotein amine dehydrogenase"/>
    <property type="match status" value="1"/>
</dbReference>
<keyword evidence="2" id="KW-1185">Reference proteome</keyword>
<evidence type="ECO:0000313" key="3">
    <source>
        <dbReference type="RefSeq" id="XP_028985326.1"/>
    </source>
</evidence>
<dbReference type="CTD" id="84942"/>
<accession>A0A6P7KSB4</accession>
<name>A0A6P7KSB4_BETSP</name>
<dbReference type="PANTHER" id="PTHR46947">
    <property type="entry name" value="WD REPEAT-CONTAINING PROTEIN 73"/>
    <property type="match status" value="1"/>
</dbReference>
<dbReference type="GeneID" id="114843195"/>
<feature type="repeat" description="WD" evidence="1">
    <location>
        <begin position="347"/>
        <end position="377"/>
    </location>
</feature>
<dbReference type="FunCoup" id="A0A6P7KSB4">
    <property type="interactions" value="738"/>
</dbReference>
<keyword evidence="1" id="KW-0853">WD repeat</keyword>
<dbReference type="InterPro" id="IPR015943">
    <property type="entry name" value="WD40/YVTN_repeat-like_dom_sf"/>
</dbReference>
<sequence length="377" mass="41042">MEETEFADVLDEWFIETLKTYKDLYVYQLENPTQVIEWTSEKNICVAGNSLSKSEILELHLPQRLFAQEIKGLCTERDFKVVRGGFTDGPVCCLVHVPGTRCAVTNDGLTSDLQVWDLGSDDRVTDVIRRTGGIRGSRNVAGSGSRIAAQPSSQPQVLHGAWSSDVQLSNVTSGQTLYKLAGPTSADPLTSLQFVSNCVFLASCCNGNIYIADTRTSAAPQLSPPLQSSPCDSVLWWADASSGLEPCCCRVIRLSSSGHATVSDLRNQKEAVSQAQLNIKTRCCCLNHVRVSWAPALDNCVAVSGFDGAVQIYNTSCWGTALLEAQPLFQHCGHAIALRSNDVPVCITSHVWHPERPRTLLSAASDGSVHVWDWVDS</sequence>
<evidence type="ECO:0000256" key="1">
    <source>
        <dbReference type="PROSITE-ProRule" id="PRU00221"/>
    </source>
</evidence>
<reference evidence="3" key="1">
    <citation type="submission" date="2025-08" db="UniProtKB">
        <authorList>
            <consortium name="RefSeq"/>
        </authorList>
    </citation>
    <scope>IDENTIFICATION</scope>
</reference>
<dbReference type="Proteomes" id="UP000515150">
    <property type="component" value="Chromosome 16"/>
</dbReference>
<dbReference type="PROSITE" id="PS50082">
    <property type="entry name" value="WD_REPEATS_2"/>
    <property type="match status" value="1"/>
</dbReference>
<dbReference type="Pfam" id="PF00400">
    <property type="entry name" value="WD40"/>
    <property type="match status" value="2"/>
</dbReference>
<dbReference type="AlphaFoldDB" id="A0A6P7KSB4"/>
<dbReference type="SUPFAM" id="SSF50978">
    <property type="entry name" value="WD40 repeat-like"/>
    <property type="match status" value="1"/>
</dbReference>
<dbReference type="InterPro" id="IPR001680">
    <property type="entry name" value="WD40_rpt"/>
</dbReference>
<dbReference type="InterPro" id="IPR036322">
    <property type="entry name" value="WD40_repeat_dom_sf"/>
</dbReference>
<dbReference type="GO" id="GO:0005829">
    <property type="term" value="C:cytosol"/>
    <property type="evidence" value="ECO:0007669"/>
    <property type="project" value="TreeGrafter"/>
</dbReference>